<dbReference type="Pfam" id="PF04438">
    <property type="entry name" value="zf-HIT"/>
    <property type="match status" value="1"/>
</dbReference>
<dbReference type="PANTHER" id="PTHR15555:SF0">
    <property type="entry name" value="ZINC FINGER HIT DOMAIN-CONTAINING PROTEIN 2"/>
    <property type="match status" value="1"/>
</dbReference>
<name>A0A9W8CM48_9FUNG</name>
<gene>
    <name evidence="4" type="ORF">LPJ64_001240</name>
</gene>
<reference evidence="4" key="1">
    <citation type="submission" date="2022-07" db="EMBL/GenBank/DDBJ databases">
        <title>Phylogenomic reconstructions and comparative analyses of Kickxellomycotina fungi.</title>
        <authorList>
            <person name="Reynolds N.K."/>
            <person name="Stajich J.E."/>
            <person name="Barry K."/>
            <person name="Grigoriev I.V."/>
            <person name="Crous P."/>
            <person name="Smith M.E."/>
        </authorList>
    </citation>
    <scope>NUCLEOTIDE SEQUENCE</scope>
    <source>
        <strain evidence="4">NBRC 105413</strain>
    </source>
</reference>
<sequence>MSFLAKKSCAICEKPLAKYSCPKCGIQYCSLACYRDQKHITCTESFYKQQVEESMQSQKADEQAKRQMKELMRRFREQIADDNLLDPDSLDSPADKEADKEDADKEEDVDDDDEHDLAERLQGIDLDGALNHQSAAEIWDRLTKAEKDGFLDMLGKQEIEEIIKPWTPWWGNKQGKRNNEPKIVELSDTENAADIDKSDAASSIPAILNIGVSVQTLAKKVHPSVIFQIIQIELAYAYMMRHVNGEPYNENLQLAFEVMTTVSPLLSSKTADIYPSAHEALVSGFCNIDIGLSSDAKIMLLGDLQAIFDAPIYVAATFSDIYSLLTELLALCKQPKTHETPTPKASIVHRAERRVYFILSVVLQMQNDISAWQFISADISLLKRRFESEFQASK</sequence>
<proteinExistence type="predicted"/>
<accession>A0A9W8CM48</accession>
<dbReference type="SUPFAM" id="SSF144232">
    <property type="entry name" value="HIT/MYND zinc finger-like"/>
    <property type="match status" value="1"/>
</dbReference>
<keyword evidence="1" id="KW-0479">Metal-binding</keyword>
<feature type="region of interest" description="Disordered" evidence="2">
    <location>
        <begin position="82"/>
        <end position="114"/>
    </location>
</feature>
<evidence type="ECO:0000313" key="5">
    <source>
        <dbReference type="Proteomes" id="UP001145021"/>
    </source>
</evidence>
<keyword evidence="5" id="KW-1185">Reference proteome</keyword>
<feature type="compositionally biased region" description="Acidic residues" evidence="2">
    <location>
        <begin position="104"/>
        <end position="114"/>
    </location>
</feature>
<dbReference type="Gene3D" id="3.30.60.190">
    <property type="match status" value="1"/>
</dbReference>
<evidence type="ECO:0000256" key="1">
    <source>
        <dbReference type="PROSITE-ProRule" id="PRU00453"/>
    </source>
</evidence>
<keyword evidence="1" id="KW-0862">Zinc</keyword>
<dbReference type="CDD" id="cd23024">
    <property type="entry name" value="zf-HIT_ZNHIT2-3"/>
    <property type="match status" value="1"/>
</dbReference>
<feature type="compositionally biased region" description="Basic and acidic residues" evidence="2">
    <location>
        <begin position="93"/>
        <end position="103"/>
    </location>
</feature>
<dbReference type="InterPro" id="IPR007529">
    <property type="entry name" value="Znf_HIT"/>
</dbReference>
<dbReference type="InterPro" id="IPR039646">
    <property type="entry name" value="ZNHIT2"/>
</dbReference>
<dbReference type="GO" id="GO:0008270">
    <property type="term" value="F:zinc ion binding"/>
    <property type="evidence" value="ECO:0007669"/>
    <property type="project" value="UniProtKB-UniRule"/>
</dbReference>
<dbReference type="EMBL" id="JANBOH010000031">
    <property type="protein sequence ID" value="KAJ1647398.1"/>
    <property type="molecule type" value="Genomic_DNA"/>
</dbReference>
<dbReference type="PROSITE" id="PS51083">
    <property type="entry name" value="ZF_HIT"/>
    <property type="match status" value="1"/>
</dbReference>
<evidence type="ECO:0000256" key="2">
    <source>
        <dbReference type="SAM" id="MobiDB-lite"/>
    </source>
</evidence>
<dbReference type="Proteomes" id="UP001145021">
    <property type="component" value="Unassembled WGS sequence"/>
</dbReference>
<evidence type="ECO:0000259" key="3">
    <source>
        <dbReference type="PROSITE" id="PS51083"/>
    </source>
</evidence>
<comment type="caution">
    <text evidence="4">The sequence shown here is derived from an EMBL/GenBank/DDBJ whole genome shotgun (WGS) entry which is preliminary data.</text>
</comment>
<protein>
    <recommendedName>
        <fullName evidence="3">HIT-type domain-containing protein</fullName>
    </recommendedName>
</protein>
<feature type="domain" description="HIT-type" evidence="3">
    <location>
        <begin position="9"/>
        <end position="42"/>
    </location>
</feature>
<dbReference type="AlphaFoldDB" id="A0A9W8CM48"/>
<organism evidence="4 5">
    <name type="scientific">Coemansia asiatica</name>
    <dbReference type="NCBI Taxonomy" id="1052880"/>
    <lineage>
        <taxon>Eukaryota</taxon>
        <taxon>Fungi</taxon>
        <taxon>Fungi incertae sedis</taxon>
        <taxon>Zoopagomycota</taxon>
        <taxon>Kickxellomycotina</taxon>
        <taxon>Kickxellomycetes</taxon>
        <taxon>Kickxellales</taxon>
        <taxon>Kickxellaceae</taxon>
        <taxon>Coemansia</taxon>
    </lineage>
</organism>
<evidence type="ECO:0000313" key="4">
    <source>
        <dbReference type="EMBL" id="KAJ1647398.1"/>
    </source>
</evidence>
<keyword evidence="1" id="KW-0863">Zinc-finger</keyword>
<dbReference type="PANTHER" id="PTHR15555">
    <property type="entry name" value="ZINC FINGER HIT DOMAIN CONTAINING PROTEIN 2 PROTEIN FON -RELATED"/>
    <property type="match status" value="1"/>
</dbReference>